<evidence type="ECO:0000259" key="1">
    <source>
        <dbReference type="PROSITE" id="PS50075"/>
    </source>
</evidence>
<protein>
    <recommendedName>
        <fullName evidence="1">Carrier domain-containing protein</fullName>
    </recommendedName>
</protein>
<sequence>MANQANREKLLRFLNTIKRPDSRMDRIHDDDGLIKSGLIDSLAMLEIIAFLESEFGIDFSETGVDPVELESIHKILDLIDRQAK</sequence>
<dbReference type="Pfam" id="PF00550">
    <property type="entry name" value="PP-binding"/>
    <property type="match status" value="1"/>
</dbReference>
<dbReference type="InterPro" id="IPR036736">
    <property type="entry name" value="ACP-like_sf"/>
</dbReference>
<dbReference type="EMBL" id="BAAFGK010000002">
    <property type="protein sequence ID" value="GAB0056447.1"/>
    <property type="molecule type" value="Genomic_DNA"/>
</dbReference>
<name>A0ABQ0C6F0_9PROT</name>
<comment type="caution">
    <text evidence="2">The sequence shown here is derived from an EMBL/GenBank/DDBJ whole genome shotgun (WGS) entry which is preliminary data.</text>
</comment>
<dbReference type="InterPro" id="IPR009081">
    <property type="entry name" value="PP-bd_ACP"/>
</dbReference>
<reference evidence="2 3" key="1">
    <citation type="submission" date="2024-09" db="EMBL/GenBank/DDBJ databases">
        <title>Draft genome sequence of Candidatus Magnetaquicoccaceae bacterium FCR-1.</title>
        <authorList>
            <person name="Shimoshige H."/>
            <person name="Shimamura S."/>
            <person name="Taoka A."/>
            <person name="Kobayashi H."/>
            <person name="Maekawa T."/>
        </authorList>
    </citation>
    <scope>NUCLEOTIDE SEQUENCE [LARGE SCALE GENOMIC DNA]</scope>
    <source>
        <strain evidence="2 3">FCR-1</strain>
    </source>
</reference>
<feature type="domain" description="Carrier" evidence="1">
    <location>
        <begin position="4"/>
        <end position="83"/>
    </location>
</feature>
<evidence type="ECO:0000313" key="3">
    <source>
        <dbReference type="Proteomes" id="UP001628193"/>
    </source>
</evidence>
<dbReference type="Gene3D" id="1.10.1200.10">
    <property type="entry name" value="ACP-like"/>
    <property type="match status" value="1"/>
</dbReference>
<gene>
    <name evidence="2" type="ORF">SIID45300_00755</name>
</gene>
<dbReference type="PROSITE" id="PS50075">
    <property type="entry name" value="CARRIER"/>
    <property type="match status" value="1"/>
</dbReference>
<proteinExistence type="predicted"/>
<keyword evidence="3" id="KW-1185">Reference proteome</keyword>
<dbReference type="Proteomes" id="UP001628193">
    <property type="component" value="Unassembled WGS sequence"/>
</dbReference>
<dbReference type="RefSeq" id="WP_420904154.1">
    <property type="nucleotide sequence ID" value="NZ_BAAFGK010000002.1"/>
</dbReference>
<evidence type="ECO:0000313" key="2">
    <source>
        <dbReference type="EMBL" id="GAB0056447.1"/>
    </source>
</evidence>
<dbReference type="SUPFAM" id="SSF47336">
    <property type="entry name" value="ACP-like"/>
    <property type="match status" value="1"/>
</dbReference>
<accession>A0ABQ0C6F0</accession>
<organism evidence="2 3">
    <name type="scientific">Candidatus Magnetaquiglobus chichijimensis</name>
    <dbReference type="NCBI Taxonomy" id="3141448"/>
    <lineage>
        <taxon>Bacteria</taxon>
        <taxon>Pseudomonadati</taxon>
        <taxon>Pseudomonadota</taxon>
        <taxon>Magnetococcia</taxon>
        <taxon>Magnetococcales</taxon>
        <taxon>Candidatus Magnetaquicoccaceae</taxon>
        <taxon>Candidatus Magnetaquiglobus</taxon>
    </lineage>
</organism>